<feature type="non-terminal residue" evidence="2">
    <location>
        <position position="73"/>
    </location>
</feature>
<accession>A0A8J9UNJ7</accession>
<evidence type="ECO:0000313" key="2">
    <source>
        <dbReference type="EMBL" id="CAH0716852.1"/>
    </source>
</evidence>
<dbReference type="EMBL" id="OV170231">
    <property type="protein sequence ID" value="CAH0716852.1"/>
    <property type="molecule type" value="Genomic_DNA"/>
</dbReference>
<name>A0A8J9UNJ7_9NEOP</name>
<organism evidence="2 3">
    <name type="scientific">Brenthis ino</name>
    <name type="common">lesser marbled fritillary</name>
    <dbReference type="NCBI Taxonomy" id="405034"/>
    <lineage>
        <taxon>Eukaryota</taxon>
        <taxon>Metazoa</taxon>
        <taxon>Ecdysozoa</taxon>
        <taxon>Arthropoda</taxon>
        <taxon>Hexapoda</taxon>
        <taxon>Insecta</taxon>
        <taxon>Pterygota</taxon>
        <taxon>Neoptera</taxon>
        <taxon>Endopterygota</taxon>
        <taxon>Lepidoptera</taxon>
        <taxon>Glossata</taxon>
        <taxon>Ditrysia</taxon>
        <taxon>Papilionoidea</taxon>
        <taxon>Nymphalidae</taxon>
        <taxon>Heliconiinae</taxon>
        <taxon>Argynnini</taxon>
        <taxon>Brenthis</taxon>
    </lineage>
</organism>
<dbReference type="Proteomes" id="UP000838878">
    <property type="component" value="Chromosome 11"/>
</dbReference>
<protein>
    <submittedName>
        <fullName evidence="2">Uncharacterized protein</fullName>
    </submittedName>
</protein>
<evidence type="ECO:0000256" key="1">
    <source>
        <dbReference type="SAM" id="MobiDB-lite"/>
    </source>
</evidence>
<reference evidence="2" key="1">
    <citation type="submission" date="2021-12" db="EMBL/GenBank/DDBJ databases">
        <authorList>
            <person name="Martin H S."/>
        </authorList>
    </citation>
    <scope>NUCLEOTIDE SEQUENCE</scope>
</reference>
<proteinExistence type="predicted"/>
<dbReference type="OrthoDB" id="97058at2759"/>
<gene>
    <name evidence="2" type="ORF">BINO364_LOCUS3534</name>
</gene>
<dbReference type="AlphaFoldDB" id="A0A8J9UNJ7"/>
<keyword evidence="3" id="KW-1185">Reference proteome</keyword>
<evidence type="ECO:0000313" key="3">
    <source>
        <dbReference type="Proteomes" id="UP000838878"/>
    </source>
</evidence>
<sequence length="73" mass="7892">MTVILRDQGLYKIVSSPNVKHGGAAETTRIDQASAEPEQASVEKDIKAMSAIVTRLAEPVLHHVITCQTAHEV</sequence>
<feature type="region of interest" description="Disordered" evidence="1">
    <location>
        <begin position="22"/>
        <end position="41"/>
    </location>
</feature>